<sequence>MGLYLAAHGIADPGLPYLIVTLKAMVIAFDAKEDVFALCI</sequence>
<dbReference type="AlphaFoldDB" id="A0A6J4V542"/>
<proteinExistence type="predicted"/>
<dbReference type="EMBL" id="CADCWO010000066">
    <property type="protein sequence ID" value="CAA9566644.1"/>
    <property type="molecule type" value="Genomic_DNA"/>
</dbReference>
<evidence type="ECO:0000313" key="1">
    <source>
        <dbReference type="EMBL" id="CAA9566644.1"/>
    </source>
</evidence>
<protein>
    <submittedName>
        <fullName evidence="1">Uncharacterized protein</fullName>
    </submittedName>
</protein>
<name>A0A6J4V542_9CYAN</name>
<gene>
    <name evidence="1" type="ORF">AVDCRST_MAG81-1136</name>
</gene>
<accession>A0A6J4V542</accession>
<reference evidence="1" key="1">
    <citation type="submission" date="2020-02" db="EMBL/GenBank/DDBJ databases">
        <authorList>
            <person name="Meier V. D."/>
        </authorList>
    </citation>
    <scope>NUCLEOTIDE SEQUENCE</scope>
    <source>
        <strain evidence="1">AVDCRST_MAG81</strain>
    </source>
</reference>
<organism evidence="1">
    <name type="scientific">uncultured Synechococcales cyanobacterium</name>
    <dbReference type="NCBI Taxonomy" id="1936017"/>
    <lineage>
        <taxon>Bacteria</taxon>
        <taxon>Bacillati</taxon>
        <taxon>Cyanobacteriota</taxon>
        <taxon>Cyanophyceae</taxon>
        <taxon>Synechococcales</taxon>
        <taxon>environmental samples</taxon>
    </lineage>
</organism>